<dbReference type="Gramene" id="ERN20065">
    <property type="protein sequence ID" value="ERN20065"/>
    <property type="gene ID" value="AMTR_s00071p00197650"/>
</dbReference>
<sequence>MTGLKGNMSLTMTSSGDRLKHGSSNGNTVTKLSKGNWKPESQVAQVSGESLQPAPERSPNTVLEDLEEGRQRRHDKSVERRDGMQKLPLKKPIKVGSSSMESETATRKEEKNWRIDKANLYSPKTL</sequence>
<evidence type="ECO:0000256" key="1">
    <source>
        <dbReference type="SAM" id="MobiDB-lite"/>
    </source>
</evidence>
<dbReference type="AlphaFoldDB" id="U5DCY8"/>
<reference evidence="3" key="1">
    <citation type="journal article" date="2013" name="Science">
        <title>The Amborella genome and the evolution of flowering plants.</title>
        <authorList>
            <consortium name="Amborella Genome Project"/>
        </authorList>
    </citation>
    <scope>NUCLEOTIDE SEQUENCE [LARGE SCALE GENOMIC DNA]</scope>
</reference>
<evidence type="ECO:0000313" key="3">
    <source>
        <dbReference type="Proteomes" id="UP000017836"/>
    </source>
</evidence>
<feature type="region of interest" description="Disordered" evidence="1">
    <location>
        <begin position="1"/>
        <end position="126"/>
    </location>
</feature>
<dbReference type="EMBL" id="KI392062">
    <property type="protein sequence ID" value="ERN20065.1"/>
    <property type="molecule type" value="Genomic_DNA"/>
</dbReference>
<proteinExistence type="predicted"/>
<feature type="compositionally biased region" description="Basic and acidic residues" evidence="1">
    <location>
        <begin position="104"/>
        <end position="117"/>
    </location>
</feature>
<name>U5DCY8_AMBTC</name>
<gene>
    <name evidence="2" type="ORF">AMTR_s00071p00197650</name>
</gene>
<protein>
    <submittedName>
        <fullName evidence="2">Uncharacterized protein</fullName>
    </submittedName>
</protein>
<accession>U5DCY8</accession>
<dbReference type="Proteomes" id="UP000017836">
    <property type="component" value="Unassembled WGS sequence"/>
</dbReference>
<keyword evidence="3" id="KW-1185">Reference proteome</keyword>
<feature type="compositionally biased region" description="Polar residues" evidence="1">
    <location>
        <begin position="8"/>
        <end position="33"/>
    </location>
</feature>
<dbReference type="HOGENOM" id="CLU_1984573_0_0_1"/>
<evidence type="ECO:0000313" key="2">
    <source>
        <dbReference type="EMBL" id="ERN20065.1"/>
    </source>
</evidence>
<organism evidence="2 3">
    <name type="scientific">Amborella trichopoda</name>
    <dbReference type="NCBI Taxonomy" id="13333"/>
    <lineage>
        <taxon>Eukaryota</taxon>
        <taxon>Viridiplantae</taxon>
        <taxon>Streptophyta</taxon>
        <taxon>Embryophyta</taxon>
        <taxon>Tracheophyta</taxon>
        <taxon>Spermatophyta</taxon>
        <taxon>Magnoliopsida</taxon>
        <taxon>Amborellales</taxon>
        <taxon>Amborellaceae</taxon>
        <taxon>Amborella</taxon>
    </lineage>
</organism>